<dbReference type="InParanoid" id="A0A136IPS5"/>
<dbReference type="AlphaFoldDB" id="A0A136IPS5"/>
<dbReference type="Proteomes" id="UP000070501">
    <property type="component" value="Unassembled WGS sequence"/>
</dbReference>
<accession>A0A136IPS5</accession>
<sequence>MLLPPKPSLAAAAILLAQATSAFPHLSPRQAAAAAAVPAPWVTVDASGLASTVTPSLSTTTATSGTTTTITTILNGAPAEVTGTVATVPFWDTTSFITGTPSPPKPTGDVAGAFLVCNNRDGKDAPFCTPTAGSQLFPGSRYYFTWDAKFFAPNASVTISARYYNTSSKTTGDEAFRSPKNLATRGFWAFPIDSSLLRDVLNPSETIMVQIITGKDGVAPAPAPASGSRAGDVMRRQLDSANNTMTIDGPVLTIAKPTGPVAEQHFTVPTGAALYIGLPVVGGFILLCVVGVCLWNRKHRRIEIGNVMSRARHGYGAGKSARSRLRMGKSRKFKEHIQLRERELGLHHGGLHGQGVISPTAPSPIYRDQSPPLPSPGRMRRDRDEEDLGSLAGTPVEDRRMNFDGGRADGPPTGNVFRDEMRRQKTEKF</sequence>
<evidence type="ECO:0000256" key="1">
    <source>
        <dbReference type="SAM" id="MobiDB-lite"/>
    </source>
</evidence>
<dbReference type="OrthoDB" id="4084551at2759"/>
<keyword evidence="3" id="KW-0732">Signal</keyword>
<protein>
    <submittedName>
        <fullName evidence="4">Uncharacterized protein</fullName>
    </submittedName>
</protein>
<proteinExistence type="predicted"/>
<keyword evidence="2" id="KW-1133">Transmembrane helix</keyword>
<keyword evidence="2" id="KW-0812">Transmembrane</keyword>
<name>A0A136IPS5_9PEZI</name>
<feature type="transmembrane region" description="Helical" evidence="2">
    <location>
        <begin position="272"/>
        <end position="295"/>
    </location>
</feature>
<feature type="signal peptide" evidence="3">
    <location>
        <begin position="1"/>
        <end position="22"/>
    </location>
</feature>
<evidence type="ECO:0000313" key="4">
    <source>
        <dbReference type="EMBL" id="KXJ86914.1"/>
    </source>
</evidence>
<reference evidence="5" key="1">
    <citation type="submission" date="2016-02" db="EMBL/GenBank/DDBJ databases">
        <title>Draft genome sequence of Microdochium bolleyi, a fungal endophyte of beachgrass.</title>
        <authorList>
            <consortium name="DOE Joint Genome Institute"/>
            <person name="David A.S."/>
            <person name="May G."/>
            <person name="Haridas S."/>
            <person name="Lim J."/>
            <person name="Wang M."/>
            <person name="Labutti K."/>
            <person name="Lipzen A."/>
            <person name="Barry K."/>
            <person name="Grigoriev I.V."/>
        </authorList>
    </citation>
    <scope>NUCLEOTIDE SEQUENCE [LARGE SCALE GENOMIC DNA]</scope>
    <source>
        <strain evidence="5">J235TASD1</strain>
    </source>
</reference>
<gene>
    <name evidence="4" type="ORF">Micbo1qcDRAFT_33120</name>
</gene>
<dbReference type="InterPro" id="IPR028000">
    <property type="entry name" value="Pma1"/>
</dbReference>
<evidence type="ECO:0000256" key="3">
    <source>
        <dbReference type="SAM" id="SignalP"/>
    </source>
</evidence>
<dbReference type="Pfam" id="PF14610">
    <property type="entry name" value="Psg1"/>
    <property type="match status" value="1"/>
</dbReference>
<feature type="region of interest" description="Disordered" evidence="1">
    <location>
        <begin position="348"/>
        <end position="429"/>
    </location>
</feature>
<feature type="chain" id="PRO_5007292932" evidence="3">
    <location>
        <begin position="23"/>
        <end position="429"/>
    </location>
</feature>
<evidence type="ECO:0000256" key="2">
    <source>
        <dbReference type="SAM" id="Phobius"/>
    </source>
</evidence>
<keyword evidence="5" id="KW-1185">Reference proteome</keyword>
<dbReference type="EMBL" id="KQ964265">
    <property type="protein sequence ID" value="KXJ86914.1"/>
    <property type="molecule type" value="Genomic_DNA"/>
</dbReference>
<keyword evidence="2" id="KW-0472">Membrane</keyword>
<evidence type="ECO:0000313" key="5">
    <source>
        <dbReference type="Proteomes" id="UP000070501"/>
    </source>
</evidence>
<feature type="compositionally biased region" description="Basic and acidic residues" evidence="1">
    <location>
        <begin position="417"/>
        <end position="429"/>
    </location>
</feature>
<organism evidence="4 5">
    <name type="scientific">Microdochium bolleyi</name>
    <dbReference type="NCBI Taxonomy" id="196109"/>
    <lineage>
        <taxon>Eukaryota</taxon>
        <taxon>Fungi</taxon>
        <taxon>Dikarya</taxon>
        <taxon>Ascomycota</taxon>
        <taxon>Pezizomycotina</taxon>
        <taxon>Sordariomycetes</taxon>
        <taxon>Xylariomycetidae</taxon>
        <taxon>Xylariales</taxon>
        <taxon>Microdochiaceae</taxon>
        <taxon>Microdochium</taxon>
    </lineage>
</organism>